<keyword evidence="11 12" id="KW-0807">Transducer</keyword>
<keyword evidence="10" id="KW-0325">Glycoprotein</keyword>
<name>A0A9P0FEJ3_BRAAE</name>
<dbReference type="SUPFAM" id="SSF81321">
    <property type="entry name" value="Family A G protein-coupled receptor-like"/>
    <property type="match status" value="1"/>
</dbReference>
<dbReference type="Gene3D" id="1.20.1070.10">
    <property type="entry name" value="Rhodopsin 7-helix transmembrane proteins"/>
    <property type="match status" value="1"/>
</dbReference>
<gene>
    <name evidence="15" type="ORF">MELIAE_LOCUS5245</name>
</gene>
<dbReference type="OrthoDB" id="5950040at2759"/>
<keyword evidence="7 13" id="KW-0472">Membrane</keyword>
<dbReference type="GO" id="GO:0005886">
    <property type="term" value="C:plasma membrane"/>
    <property type="evidence" value="ECO:0007669"/>
    <property type="project" value="UniProtKB-SubCell"/>
</dbReference>
<dbReference type="PANTHER" id="PTHR24243">
    <property type="entry name" value="G-PROTEIN COUPLED RECEPTOR"/>
    <property type="match status" value="1"/>
</dbReference>
<evidence type="ECO:0000256" key="7">
    <source>
        <dbReference type="ARBA" id="ARBA00023136"/>
    </source>
</evidence>
<comment type="similarity">
    <text evidence="2 12">Belongs to the G-protein coupled receptor 1 family.</text>
</comment>
<evidence type="ECO:0000256" key="12">
    <source>
        <dbReference type="RuleBase" id="RU000688"/>
    </source>
</evidence>
<dbReference type="EMBL" id="OV121134">
    <property type="protein sequence ID" value="CAH0553160.1"/>
    <property type="molecule type" value="Genomic_DNA"/>
</dbReference>
<feature type="domain" description="G-protein coupled receptors family 1 profile" evidence="14">
    <location>
        <begin position="59"/>
        <end position="335"/>
    </location>
</feature>
<dbReference type="CDD" id="cd15134">
    <property type="entry name" value="7tmA_capaR"/>
    <property type="match status" value="1"/>
</dbReference>
<evidence type="ECO:0000256" key="13">
    <source>
        <dbReference type="SAM" id="Phobius"/>
    </source>
</evidence>
<sequence>MDLNHTTMDDWDINTTNQMTQEYLDAKDTSDTAEMMYSLNLVVPFTIIYGIIFVSGVLGNVSTCVVIAKNKSMQTATNYYLFSLALSDMLLLVSGLPPEMYKIWSPQNYVFGETFCFLQGFAAEMSANATVLTITAFTVERYLAICHPFLTHTMSKLSRAIRYIIAIWLIALGLAVPQAIQFGILFEVEHGRRNSYCQVVTTVFDHAFEISTFVFFVAPMTLITILYILIGIQLRKSKNIAGRYGGSLTTNDSRRGRLLRTTVAQNRVVKMLIAVVAAFFICWAPFHTQRLLAVYMSNASHEVQKQEILIKIYTFLMYASGLLYFLSTTINPLLYHILSNKFRKAYRNTFSGIFCSPRKKNNTHSYTAITRIPPSSRHFQRSISDGIVPGHERQLTRKTSENIVVPKNASIKSMKIETLAESRSSSCGFSITNNDSELMRSNNCKIKNGTPSVSREGSYFSQIGKQMMQFLQIGGSGSAKIDNDNNTISNSSLKDMDEVDFNSEDLVNYMNEINRGIHK</sequence>
<feature type="transmembrane region" description="Helical" evidence="13">
    <location>
        <begin position="315"/>
        <end position="338"/>
    </location>
</feature>
<dbReference type="InterPro" id="IPR000276">
    <property type="entry name" value="GPCR_Rhodpsn"/>
</dbReference>
<evidence type="ECO:0000256" key="2">
    <source>
        <dbReference type="ARBA" id="ARBA00010663"/>
    </source>
</evidence>
<dbReference type="InterPro" id="IPR005390">
    <property type="entry name" value="NeuromedU_rcpt"/>
</dbReference>
<dbReference type="InterPro" id="IPR017452">
    <property type="entry name" value="GPCR_Rhodpsn_7TM"/>
</dbReference>
<proteinExistence type="inferred from homology"/>
<feature type="transmembrane region" description="Helical" evidence="13">
    <location>
        <begin position="160"/>
        <end position="186"/>
    </location>
</feature>
<dbReference type="PROSITE" id="PS50262">
    <property type="entry name" value="G_PROTEIN_RECEP_F1_2"/>
    <property type="match status" value="1"/>
</dbReference>
<protein>
    <recommendedName>
        <fullName evidence="14">G-protein coupled receptors family 1 profile domain-containing protein</fullName>
    </recommendedName>
</protein>
<evidence type="ECO:0000256" key="3">
    <source>
        <dbReference type="ARBA" id="ARBA00022475"/>
    </source>
</evidence>
<feature type="transmembrane region" description="Helical" evidence="13">
    <location>
        <begin position="268"/>
        <end position="286"/>
    </location>
</feature>
<feature type="transmembrane region" description="Helical" evidence="13">
    <location>
        <begin position="41"/>
        <end position="67"/>
    </location>
</feature>
<dbReference type="PROSITE" id="PS00237">
    <property type="entry name" value="G_PROTEIN_RECEP_F1_1"/>
    <property type="match status" value="1"/>
</dbReference>
<dbReference type="Pfam" id="PF00001">
    <property type="entry name" value="7tm_1"/>
    <property type="match status" value="1"/>
</dbReference>
<dbReference type="PANTHER" id="PTHR24243:SF208">
    <property type="entry name" value="PYROKININ-1 RECEPTOR"/>
    <property type="match status" value="1"/>
</dbReference>
<evidence type="ECO:0000256" key="4">
    <source>
        <dbReference type="ARBA" id="ARBA00022692"/>
    </source>
</evidence>
<keyword evidence="5 13" id="KW-1133">Transmembrane helix</keyword>
<dbReference type="Proteomes" id="UP001154078">
    <property type="component" value="Chromosome 3"/>
</dbReference>
<feature type="transmembrane region" description="Helical" evidence="13">
    <location>
        <begin position="206"/>
        <end position="230"/>
    </location>
</feature>
<organism evidence="15 16">
    <name type="scientific">Brassicogethes aeneus</name>
    <name type="common">Rape pollen beetle</name>
    <name type="synonym">Meligethes aeneus</name>
    <dbReference type="NCBI Taxonomy" id="1431903"/>
    <lineage>
        <taxon>Eukaryota</taxon>
        <taxon>Metazoa</taxon>
        <taxon>Ecdysozoa</taxon>
        <taxon>Arthropoda</taxon>
        <taxon>Hexapoda</taxon>
        <taxon>Insecta</taxon>
        <taxon>Pterygota</taxon>
        <taxon>Neoptera</taxon>
        <taxon>Endopterygota</taxon>
        <taxon>Coleoptera</taxon>
        <taxon>Polyphaga</taxon>
        <taxon>Cucujiformia</taxon>
        <taxon>Nitidulidae</taxon>
        <taxon>Meligethinae</taxon>
        <taxon>Brassicogethes</taxon>
    </lineage>
</organism>
<evidence type="ECO:0000256" key="8">
    <source>
        <dbReference type="ARBA" id="ARBA00023157"/>
    </source>
</evidence>
<keyword evidence="16" id="KW-1185">Reference proteome</keyword>
<evidence type="ECO:0000259" key="14">
    <source>
        <dbReference type="PROSITE" id="PS50262"/>
    </source>
</evidence>
<comment type="subcellular location">
    <subcellularLocation>
        <location evidence="1">Cell membrane</location>
        <topology evidence="1">Multi-pass membrane protein</topology>
    </subcellularLocation>
</comment>
<keyword evidence="3" id="KW-1003">Cell membrane</keyword>
<evidence type="ECO:0000313" key="15">
    <source>
        <dbReference type="EMBL" id="CAH0553160.1"/>
    </source>
</evidence>
<keyword evidence="4 12" id="KW-0812">Transmembrane</keyword>
<keyword evidence="8" id="KW-1015">Disulfide bond</keyword>
<dbReference type="PRINTS" id="PR00237">
    <property type="entry name" value="GPCRRHODOPSN"/>
</dbReference>
<evidence type="ECO:0000256" key="9">
    <source>
        <dbReference type="ARBA" id="ARBA00023170"/>
    </source>
</evidence>
<dbReference type="PRINTS" id="PR01565">
    <property type="entry name" value="NEUROMEDINUR"/>
</dbReference>
<dbReference type="SMART" id="SM01381">
    <property type="entry name" value="7TM_GPCR_Srsx"/>
    <property type="match status" value="1"/>
</dbReference>
<reference evidence="15" key="1">
    <citation type="submission" date="2021-12" db="EMBL/GenBank/DDBJ databases">
        <authorList>
            <person name="King R."/>
        </authorList>
    </citation>
    <scope>NUCLEOTIDE SEQUENCE</scope>
</reference>
<dbReference type="GO" id="GO:0001607">
    <property type="term" value="F:neuromedin U receptor activity"/>
    <property type="evidence" value="ECO:0007669"/>
    <property type="project" value="InterPro"/>
</dbReference>
<keyword evidence="9 12" id="KW-0675">Receptor</keyword>
<accession>A0A9P0FEJ3</accession>
<evidence type="ECO:0000313" key="16">
    <source>
        <dbReference type="Proteomes" id="UP001154078"/>
    </source>
</evidence>
<evidence type="ECO:0000256" key="10">
    <source>
        <dbReference type="ARBA" id="ARBA00023180"/>
    </source>
</evidence>
<evidence type="ECO:0000256" key="5">
    <source>
        <dbReference type="ARBA" id="ARBA00022989"/>
    </source>
</evidence>
<keyword evidence="6 12" id="KW-0297">G-protein coupled receptor</keyword>
<evidence type="ECO:0000256" key="1">
    <source>
        <dbReference type="ARBA" id="ARBA00004651"/>
    </source>
</evidence>
<feature type="transmembrane region" description="Helical" evidence="13">
    <location>
        <begin position="79"/>
        <end position="97"/>
    </location>
</feature>
<evidence type="ECO:0000256" key="11">
    <source>
        <dbReference type="ARBA" id="ARBA00023224"/>
    </source>
</evidence>
<evidence type="ECO:0000256" key="6">
    <source>
        <dbReference type="ARBA" id="ARBA00023040"/>
    </source>
</evidence>
<dbReference type="AlphaFoldDB" id="A0A9P0FEJ3"/>
<feature type="transmembrane region" description="Helical" evidence="13">
    <location>
        <begin position="117"/>
        <end position="139"/>
    </location>
</feature>